<protein>
    <submittedName>
        <fullName evidence="2">XRE family transcriptional regulator</fullName>
    </submittedName>
</protein>
<feature type="region of interest" description="Disordered" evidence="1">
    <location>
        <begin position="1"/>
        <end position="22"/>
    </location>
</feature>
<evidence type="ECO:0000313" key="2">
    <source>
        <dbReference type="EMBL" id="MDT0341641.1"/>
    </source>
</evidence>
<dbReference type="RefSeq" id="WP_311702763.1">
    <property type="nucleotide sequence ID" value="NZ_JAVREL010000001.1"/>
</dbReference>
<comment type="caution">
    <text evidence="2">The sequence shown here is derived from an EMBL/GenBank/DDBJ whole genome shotgun (WGS) entry which is preliminary data.</text>
</comment>
<proteinExistence type="predicted"/>
<feature type="region of interest" description="Disordered" evidence="1">
    <location>
        <begin position="79"/>
        <end position="99"/>
    </location>
</feature>
<organism evidence="2 3">
    <name type="scientific">Streptomyces litchfieldiae</name>
    <dbReference type="NCBI Taxonomy" id="3075543"/>
    <lineage>
        <taxon>Bacteria</taxon>
        <taxon>Bacillati</taxon>
        <taxon>Actinomycetota</taxon>
        <taxon>Actinomycetes</taxon>
        <taxon>Kitasatosporales</taxon>
        <taxon>Streptomycetaceae</taxon>
        <taxon>Streptomyces</taxon>
    </lineage>
</organism>
<sequence length="442" mass="47135">MSCDPVPCDAPRLTPRADPTGNSIQALEGRAAKTGKEIGRYEREVRIPVPYTRKYLAQAFGIEVAVLDRAVALSKSLRGEEGSSSGFSQEWTARPAVPPRSGAGAVSADAVMSDDFARFVALRNADQFVVEQLEADVARLARAYVSHPLLELYVEIKRLRDGAFELLRGRQHPRQTTDLYVAASRLCGLSAHVCLDLGDYNSAATHARTARACAEAAGHEGMLAWVRAVESLIAYWTGRYEAAGRLARAGRQHRAGGTITARLASLEARALAMAGNRPGAVAALADAARSREAVPGHDEAPGVFAFPTAKQFAYAGTTHLTLGGREHVQQAIASADTAIQLYRGAEDDDQSVGDLFAAHVDLARGHLRLGDLDGTEAMLGFVLDSPPERMSASIVRRITALGRELGGPQYGGAARAARLRERLQHTAVLAALPAAHSPEPPT</sequence>
<name>A0ABU2MJI7_9ACTN</name>
<keyword evidence="3" id="KW-1185">Reference proteome</keyword>
<accession>A0ABU2MJI7</accession>
<gene>
    <name evidence="2" type="ORF">RM590_03145</name>
</gene>
<evidence type="ECO:0000256" key="1">
    <source>
        <dbReference type="SAM" id="MobiDB-lite"/>
    </source>
</evidence>
<evidence type="ECO:0000313" key="3">
    <source>
        <dbReference type="Proteomes" id="UP001183246"/>
    </source>
</evidence>
<dbReference type="Proteomes" id="UP001183246">
    <property type="component" value="Unassembled WGS sequence"/>
</dbReference>
<reference evidence="3" key="1">
    <citation type="submission" date="2023-07" db="EMBL/GenBank/DDBJ databases">
        <title>30 novel species of actinomycetes from the DSMZ collection.</title>
        <authorList>
            <person name="Nouioui I."/>
        </authorList>
    </citation>
    <scope>NUCLEOTIDE SEQUENCE [LARGE SCALE GENOMIC DNA]</scope>
    <source>
        <strain evidence="3">DSM 44938</strain>
    </source>
</reference>
<dbReference type="EMBL" id="JAVREL010000001">
    <property type="protein sequence ID" value="MDT0341641.1"/>
    <property type="molecule type" value="Genomic_DNA"/>
</dbReference>